<gene>
    <name evidence="3" type="ORF">N7532_008340</name>
</gene>
<keyword evidence="2" id="KW-0472">Membrane</keyword>
<protein>
    <submittedName>
        <fullName evidence="3">Uncharacterized protein</fullName>
    </submittedName>
</protein>
<evidence type="ECO:0000313" key="3">
    <source>
        <dbReference type="EMBL" id="KAJ5089656.1"/>
    </source>
</evidence>
<evidence type="ECO:0000313" key="4">
    <source>
        <dbReference type="Proteomes" id="UP001149074"/>
    </source>
</evidence>
<feature type="region of interest" description="Disordered" evidence="1">
    <location>
        <begin position="396"/>
        <end position="420"/>
    </location>
</feature>
<proteinExistence type="predicted"/>
<organism evidence="3 4">
    <name type="scientific">Penicillium argentinense</name>
    <dbReference type="NCBI Taxonomy" id="1131581"/>
    <lineage>
        <taxon>Eukaryota</taxon>
        <taxon>Fungi</taxon>
        <taxon>Dikarya</taxon>
        <taxon>Ascomycota</taxon>
        <taxon>Pezizomycotina</taxon>
        <taxon>Eurotiomycetes</taxon>
        <taxon>Eurotiomycetidae</taxon>
        <taxon>Eurotiales</taxon>
        <taxon>Aspergillaceae</taxon>
        <taxon>Penicillium</taxon>
    </lineage>
</organism>
<evidence type="ECO:0000256" key="1">
    <source>
        <dbReference type="SAM" id="MobiDB-lite"/>
    </source>
</evidence>
<keyword evidence="2" id="KW-0812">Transmembrane</keyword>
<keyword evidence="2" id="KW-1133">Transmembrane helix</keyword>
<comment type="caution">
    <text evidence="3">The sequence shown here is derived from an EMBL/GenBank/DDBJ whole genome shotgun (WGS) entry which is preliminary data.</text>
</comment>
<name>A0A9W9K1X3_9EURO</name>
<dbReference type="GeneID" id="81359811"/>
<feature type="transmembrane region" description="Helical" evidence="2">
    <location>
        <begin position="38"/>
        <end position="60"/>
    </location>
</feature>
<reference evidence="3" key="2">
    <citation type="journal article" date="2023" name="IMA Fungus">
        <title>Comparative genomic study of the Penicillium genus elucidates a diverse pangenome and 15 lateral gene transfer events.</title>
        <authorList>
            <person name="Petersen C."/>
            <person name="Sorensen T."/>
            <person name="Nielsen M.R."/>
            <person name="Sondergaard T.E."/>
            <person name="Sorensen J.L."/>
            <person name="Fitzpatrick D.A."/>
            <person name="Frisvad J.C."/>
            <person name="Nielsen K.L."/>
        </authorList>
    </citation>
    <scope>NUCLEOTIDE SEQUENCE</scope>
    <source>
        <strain evidence="3">IBT 30761</strain>
    </source>
</reference>
<dbReference type="OrthoDB" id="5346728at2759"/>
<dbReference type="EMBL" id="JAPQKI010000009">
    <property type="protein sequence ID" value="KAJ5089656.1"/>
    <property type="molecule type" value="Genomic_DNA"/>
</dbReference>
<feature type="region of interest" description="Disordered" evidence="1">
    <location>
        <begin position="1"/>
        <end position="23"/>
    </location>
</feature>
<accession>A0A9W9K1X3</accession>
<dbReference type="RefSeq" id="XP_056471638.1">
    <property type="nucleotide sequence ID" value="XM_056620832.1"/>
</dbReference>
<dbReference type="Proteomes" id="UP001149074">
    <property type="component" value="Unassembled WGS sequence"/>
</dbReference>
<dbReference type="AlphaFoldDB" id="A0A9W9K1X3"/>
<feature type="compositionally biased region" description="Basic and acidic residues" evidence="1">
    <location>
        <begin position="408"/>
        <end position="420"/>
    </location>
</feature>
<sequence length="685" mass="78334">MAPLKIRQNHSFTPSPPRPPKGPYTLPVNVQARINPKVFGALLGGTVGIFIFAVLFWKIGKYIRSFNRHRVLREGKLTTSRYARTWYGWVPWETHQRNKSVLAHSFKWILDWLSWESSRTDYTWSYEPPHADAMWNPGPPTHCHGALMGSFESQTDDATNDGGVQSMMNTSEPPGSSHMRMLESTGTSITEELFTPPEQMDGACDGPYNRQISVSDINAPMPCITKKLDKSSGFRRYTDSPLNAAAWSTLDLEHSGVRVPRNLRDRCNTRTGQGIHVDGQSLSHCPAQVFEPAMHARRAQLRKCRAWSAKMQVKAKSRTLRAIRDSSGPPGTPFVEMLTSFLSEQSVSEIFMKQKFRSNSRQSNAVSVQRPISIDQKSQREAKLPDRAKKYHTTPVRLRPRPGQAPEAGRRPTDTWDFPLHDDSILSPNTSLRKISLFSRGENTKPSNRMIGWSEDGLCDWEVKLVDELNRKLGWIFDETTPGQKPYQFPLLANHWLNRETWLVIDPVSRVPTDSRRAWGDPRFNVPYPEPTYSPRPKYSGLIHRRAYNPRIDSWRAAVNRQRKASGLRDAVRTVELYEDSVEEPPDGHLDPGSWMFPRPPQGFEVSTKQKNAWYEGGTGWQETLEDWQHVPRGYRIRKLLQEGRVNRNWVKNVAMKVHRSCRSVSHKIISRDIERIPSPSLSVS</sequence>
<keyword evidence="4" id="KW-1185">Reference proteome</keyword>
<evidence type="ECO:0000256" key="2">
    <source>
        <dbReference type="SAM" id="Phobius"/>
    </source>
</evidence>
<reference evidence="3" key="1">
    <citation type="submission" date="2022-11" db="EMBL/GenBank/DDBJ databases">
        <authorList>
            <person name="Petersen C."/>
        </authorList>
    </citation>
    <scope>NUCLEOTIDE SEQUENCE</scope>
    <source>
        <strain evidence="3">IBT 30761</strain>
    </source>
</reference>